<dbReference type="InterPro" id="IPR017441">
    <property type="entry name" value="Protein_kinase_ATP_BS"/>
</dbReference>
<protein>
    <recommendedName>
        <fullName evidence="2">receptor protein-tyrosine kinase</fullName>
        <ecNumber evidence="2">2.7.10.1</ecNumber>
    </recommendedName>
</protein>
<feature type="domain" description="Protein kinase" evidence="19">
    <location>
        <begin position="74"/>
        <end position="339"/>
    </location>
</feature>
<dbReference type="InterPro" id="IPR011009">
    <property type="entry name" value="Kinase-like_dom_sf"/>
</dbReference>
<evidence type="ECO:0000256" key="6">
    <source>
        <dbReference type="ARBA" id="ARBA00022692"/>
    </source>
</evidence>
<dbReference type="STRING" id="240159.A0A4U5URP6"/>
<comment type="subcellular location">
    <subcellularLocation>
        <location evidence="1">Cell membrane</location>
        <topology evidence="1">Single-pass type I membrane protein</topology>
    </subcellularLocation>
</comment>
<dbReference type="SUPFAM" id="SSF47769">
    <property type="entry name" value="SAM/Pointed domain"/>
    <property type="match status" value="1"/>
</dbReference>
<proteinExistence type="predicted"/>
<keyword evidence="4" id="KW-0597">Phosphoprotein</keyword>
<evidence type="ECO:0000256" key="3">
    <source>
        <dbReference type="ARBA" id="ARBA00022475"/>
    </source>
</evidence>
<dbReference type="CDD" id="cd05063">
    <property type="entry name" value="PTKc_EphR_A2"/>
    <property type="match status" value="1"/>
</dbReference>
<dbReference type="InterPro" id="IPR000719">
    <property type="entry name" value="Prot_kinase_dom"/>
</dbReference>
<dbReference type="InterPro" id="IPR001660">
    <property type="entry name" value="SAM"/>
</dbReference>
<dbReference type="InterPro" id="IPR020635">
    <property type="entry name" value="Tyr_kinase_cat_dom"/>
</dbReference>
<evidence type="ECO:0000313" key="21">
    <source>
        <dbReference type="EMBL" id="TKS77191.1"/>
    </source>
</evidence>
<evidence type="ECO:0000256" key="1">
    <source>
        <dbReference type="ARBA" id="ARBA00004251"/>
    </source>
</evidence>
<feature type="domain" description="SAM" evidence="20">
    <location>
        <begin position="394"/>
        <end position="432"/>
    </location>
</feature>
<dbReference type="EMBL" id="CM014087">
    <property type="protein sequence ID" value="TKS77191.1"/>
    <property type="molecule type" value="Genomic_DNA"/>
</dbReference>
<dbReference type="PROSITE" id="PS00107">
    <property type="entry name" value="PROTEIN_KINASE_ATP"/>
    <property type="match status" value="1"/>
</dbReference>
<keyword evidence="5" id="KW-0808">Transferase</keyword>
<comment type="catalytic activity">
    <reaction evidence="17">
        <text>L-tyrosyl-[protein] + ATP = O-phospho-L-tyrosyl-[protein] + ADP + H(+)</text>
        <dbReference type="Rhea" id="RHEA:10596"/>
        <dbReference type="Rhea" id="RHEA-COMP:10136"/>
        <dbReference type="Rhea" id="RHEA-COMP:20101"/>
        <dbReference type="ChEBI" id="CHEBI:15378"/>
        <dbReference type="ChEBI" id="CHEBI:30616"/>
        <dbReference type="ChEBI" id="CHEBI:46858"/>
        <dbReference type="ChEBI" id="CHEBI:61978"/>
        <dbReference type="ChEBI" id="CHEBI:456216"/>
        <dbReference type="EC" id="2.7.10.1"/>
    </reaction>
</comment>
<keyword evidence="22" id="KW-1185">Reference proteome</keyword>
<keyword evidence="11" id="KW-0130">Cell adhesion</keyword>
<dbReference type="InterPro" id="IPR013761">
    <property type="entry name" value="SAM/pointed_sf"/>
</dbReference>
<dbReference type="FunFam" id="3.30.200.20:FF:000001">
    <property type="entry name" value="Ephrin type-A receptor 5"/>
    <property type="match status" value="1"/>
</dbReference>
<accession>A0A4U5URP6</accession>
<keyword evidence="16" id="KW-0325">Glycoprotein</keyword>
<evidence type="ECO:0000256" key="11">
    <source>
        <dbReference type="ARBA" id="ARBA00022889"/>
    </source>
</evidence>
<dbReference type="InterPro" id="IPR027936">
    <property type="entry name" value="Eph_TM"/>
</dbReference>
<dbReference type="Proteomes" id="UP000298787">
    <property type="component" value="Chromosome 10"/>
</dbReference>
<keyword evidence="15 21" id="KW-0675">Receptor</keyword>
<evidence type="ECO:0000256" key="9">
    <source>
        <dbReference type="ARBA" id="ARBA00022777"/>
    </source>
</evidence>
<dbReference type="SUPFAM" id="SSF56112">
    <property type="entry name" value="Protein kinase-like (PK-like)"/>
    <property type="match status" value="1"/>
</dbReference>
<dbReference type="InterPro" id="IPR050449">
    <property type="entry name" value="Ephrin_rcpt_TKs"/>
</dbReference>
<dbReference type="SMART" id="SM00219">
    <property type="entry name" value="TyrKc"/>
    <property type="match status" value="1"/>
</dbReference>
<dbReference type="GO" id="GO:0005886">
    <property type="term" value="C:plasma membrane"/>
    <property type="evidence" value="ECO:0007669"/>
    <property type="project" value="UniProtKB-SubCell"/>
</dbReference>
<feature type="binding site" evidence="18">
    <location>
        <position position="106"/>
    </location>
    <ligand>
        <name>ATP</name>
        <dbReference type="ChEBI" id="CHEBI:30616"/>
    </ligand>
</feature>
<evidence type="ECO:0000256" key="8">
    <source>
        <dbReference type="ARBA" id="ARBA00022741"/>
    </source>
</evidence>
<keyword evidence="14" id="KW-0829">Tyrosine-protein kinase</keyword>
<dbReference type="PANTHER" id="PTHR46877:SF20">
    <property type="entry name" value="RECEPTOR PROTEIN-TYROSINE KINASE"/>
    <property type="match status" value="1"/>
</dbReference>
<evidence type="ECO:0000259" key="19">
    <source>
        <dbReference type="PROSITE" id="PS50011"/>
    </source>
</evidence>
<dbReference type="GO" id="GO:0007411">
    <property type="term" value="P:axon guidance"/>
    <property type="evidence" value="ECO:0007669"/>
    <property type="project" value="TreeGrafter"/>
</dbReference>
<keyword evidence="12" id="KW-1133">Transmembrane helix</keyword>
<dbReference type="GO" id="GO:0030425">
    <property type="term" value="C:dendrite"/>
    <property type="evidence" value="ECO:0007669"/>
    <property type="project" value="TreeGrafter"/>
</dbReference>
<keyword evidence="6" id="KW-0812">Transmembrane</keyword>
<keyword evidence="7" id="KW-0732">Signal</keyword>
<evidence type="ECO:0000256" key="16">
    <source>
        <dbReference type="ARBA" id="ARBA00023180"/>
    </source>
</evidence>
<dbReference type="GO" id="GO:0005524">
    <property type="term" value="F:ATP binding"/>
    <property type="evidence" value="ECO:0007669"/>
    <property type="project" value="UniProtKB-UniRule"/>
</dbReference>
<keyword evidence="9" id="KW-0418">Kinase</keyword>
<dbReference type="PROSITE" id="PS00109">
    <property type="entry name" value="PROTEIN_KINASE_TYR"/>
    <property type="match status" value="1"/>
</dbReference>
<dbReference type="InterPro" id="IPR008266">
    <property type="entry name" value="Tyr_kinase_AS"/>
</dbReference>
<dbReference type="FunFam" id="1.10.510.10:FF:000019">
    <property type="entry name" value="Ephrin type-A receptor 5"/>
    <property type="match status" value="1"/>
</dbReference>
<dbReference type="Pfam" id="PF00536">
    <property type="entry name" value="SAM_1"/>
    <property type="match status" value="1"/>
</dbReference>
<organism evidence="21 22">
    <name type="scientific">Collichthys lucidus</name>
    <name type="common">Big head croaker</name>
    <name type="synonym">Sciaena lucida</name>
    <dbReference type="NCBI Taxonomy" id="240159"/>
    <lineage>
        <taxon>Eukaryota</taxon>
        <taxon>Metazoa</taxon>
        <taxon>Chordata</taxon>
        <taxon>Craniata</taxon>
        <taxon>Vertebrata</taxon>
        <taxon>Euteleostomi</taxon>
        <taxon>Actinopterygii</taxon>
        <taxon>Neopterygii</taxon>
        <taxon>Teleostei</taxon>
        <taxon>Neoteleostei</taxon>
        <taxon>Acanthomorphata</taxon>
        <taxon>Eupercaria</taxon>
        <taxon>Sciaenidae</taxon>
        <taxon>Collichthys</taxon>
    </lineage>
</organism>
<sequence>MIIVNWKQKAEYRHCYCAQVVHKSDSDQTLKLMKKSNETPEQLKPLKTYVDPHTYEDPNTAVLKFATEIHPSHITKQKVIGAGEFGEVYRGILKAPGRKEVAVAIKTLKPGYTEKQRQDFLSEASIMGQFSHQNIIRLEGVVTKCKDFFKHAMIVTEYMENGALDRYLRDHDGEFASFQLVGMLRGIAAGMKYLSDMSYVHRDLAARNILVNNTLECKVSDFGLSRVLEDDPEGTYTTSGGKIPIRWTAPEAIAYRKFTSASDVWSFGIVMWEVMAFGERPYWDMSNHEVMKAINEAFRLPAPMDCPSAVYQLMLQCWLQDRSKRPRFGDIVNLLDKLLRSPDSLKTIADFDPRLQSSTFVVGKPADYHYRLDLCFFARSVSIRLPSTSGSDGSPFRSVSEWLESIKMSQYSENFTCAGVVTMDQVLQMKNELKPLQISDLEHTPPCFTGSAVKQESAGVLLRLTSDYHKGYKEHRGEAAWPFEKNRLQYLGFKGPDQYPERVCSVIVTTKGIKFVH</sequence>
<dbReference type="Gene3D" id="1.10.150.50">
    <property type="entry name" value="Transcription Factor, Ets-1"/>
    <property type="match status" value="1"/>
</dbReference>
<dbReference type="Pfam" id="PF14575">
    <property type="entry name" value="EphA2_TM"/>
    <property type="match status" value="1"/>
</dbReference>
<evidence type="ECO:0000256" key="15">
    <source>
        <dbReference type="ARBA" id="ARBA00023170"/>
    </source>
</evidence>
<dbReference type="Gene3D" id="3.30.200.20">
    <property type="entry name" value="Phosphorylase Kinase, domain 1"/>
    <property type="match status" value="1"/>
</dbReference>
<keyword evidence="8 18" id="KW-0547">Nucleotide-binding</keyword>
<keyword evidence="13" id="KW-0472">Membrane</keyword>
<dbReference type="GO" id="GO:0005005">
    <property type="term" value="F:transmembrane-ephrin receptor activity"/>
    <property type="evidence" value="ECO:0007669"/>
    <property type="project" value="TreeGrafter"/>
</dbReference>
<name>A0A4U5URP6_COLLU</name>
<evidence type="ECO:0000256" key="13">
    <source>
        <dbReference type="ARBA" id="ARBA00023136"/>
    </source>
</evidence>
<dbReference type="PROSITE" id="PS50011">
    <property type="entry name" value="PROTEIN_KINASE_DOM"/>
    <property type="match status" value="1"/>
</dbReference>
<dbReference type="InterPro" id="IPR001245">
    <property type="entry name" value="Ser-Thr/Tyr_kinase_cat_dom"/>
</dbReference>
<evidence type="ECO:0000256" key="17">
    <source>
        <dbReference type="ARBA" id="ARBA00051243"/>
    </source>
</evidence>
<keyword evidence="3" id="KW-1003">Cell membrane</keyword>
<dbReference type="Gene3D" id="1.10.510.10">
    <property type="entry name" value="Transferase(Phosphotransferase) domain 1"/>
    <property type="match status" value="1"/>
</dbReference>
<evidence type="ECO:0000256" key="2">
    <source>
        <dbReference type="ARBA" id="ARBA00011902"/>
    </source>
</evidence>
<dbReference type="PROSITE" id="PS50105">
    <property type="entry name" value="SAM_DOMAIN"/>
    <property type="match status" value="1"/>
</dbReference>
<dbReference type="EC" id="2.7.10.1" evidence="2"/>
<dbReference type="Pfam" id="PF07714">
    <property type="entry name" value="PK_Tyr_Ser-Thr"/>
    <property type="match status" value="1"/>
</dbReference>
<evidence type="ECO:0000259" key="20">
    <source>
        <dbReference type="PROSITE" id="PS50105"/>
    </source>
</evidence>
<evidence type="ECO:0000256" key="14">
    <source>
        <dbReference type="ARBA" id="ARBA00023137"/>
    </source>
</evidence>
<dbReference type="AlphaFoldDB" id="A0A4U5URP6"/>
<evidence type="ECO:0000256" key="7">
    <source>
        <dbReference type="ARBA" id="ARBA00022729"/>
    </source>
</evidence>
<gene>
    <name evidence="21" type="ORF">D9C73_011282</name>
</gene>
<evidence type="ECO:0000256" key="4">
    <source>
        <dbReference type="ARBA" id="ARBA00022553"/>
    </source>
</evidence>
<keyword evidence="10 18" id="KW-0067">ATP-binding</keyword>
<evidence type="ECO:0000256" key="12">
    <source>
        <dbReference type="ARBA" id="ARBA00022989"/>
    </source>
</evidence>
<evidence type="ECO:0000256" key="10">
    <source>
        <dbReference type="ARBA" id="ARBA00022840"/>
    </source>
</evidence>
<dbReference type="PRINTS" id="PR00109">
    <property type="entry name" value="TYRKINASE"/>
</dbReference>
<evidence type="ECO:0000256" key="5">
    <source>
        <dbReference type="ARBA" id="ARBA00022679"/>
    </source>
</evidence>
<dbReference type="GO" id="GO:0007155">
    <property type="term" value="P:cell adhesion"/>
    <property type="evidence" value="ECO:0007669"/>
    <property type="project" value="UniProtKB-KW"/>
</dbReference>
<dbReference type="PANTHER" id="PTHR46877">
    <property type="entry name" value="EPH RECEPTOR A5"/>
    <property type="match status" value="1"/>
</dbReference>
<evidence type="ECO:0000256" key="18">
    <source>
        <dbReference type="PROSITE-ProRule" id="PRU10141"/>
    </source>
</evidence>
<evidence type="ECO:0000313" key="22">
    <source>
        <dbReference type="Proteomes" id="UP000298787"/>
    </source>
</evidence>
<reference evidence="21 22" key="1">
    <citation type="submission" date="2019-01" db="EMBL/GenBank/DDBJ databases">
        <title>Genome Assembly of Collichthys lucidus.</title>
        <authorList>
            <person name="Cai M."/>
            <person name="Xiao S."/>
        </authorList>
    </citation>
    <scope>NUCLEOTIDE SEQUENCE [LARGE SCALE GENOMIC DNA]</scope>
    <source>
        <strain evidence="21">JT15FE1705JMU</strain>
        <tissue evidence="21">Muscle</tissue>
    </source>
</reference>